<dbReference type="Proteomes" id="UP001175227">
    <property type="component" value="Unassembled WGS sequence"/>
</dbReference>
<evidence type="ECO:0000256" key="1">
    <source>
        <dbReference type="SAM" id="MobiDB-lite"/>
    </source>
</evidence>
<keyword evidence="3" id="KW-0732">Signal</keyword>
<feature type="signal peptide" evidence="3">
    <location>
        <begin position="1"/>
        <end position="17"/>
    </location>
</feature>
<evidence type="ECO:0000256" key="3">
    <source>
        <dbReference type="SAM" id="SignalP"/>
    </source>
</evidence>
<feature type="chain" id="PRO_5041290415" description="Mid2 domain-containing protein" evidence="3">
    <location>
        <begin position="18"/>
        <end position="406"/>
    </location>
</feature>
<comment type="caution">
    <text evidence="4">The sequence shown here is derived from an EMBL/GenBank/DDBJ whole genome shotgun (WGS) entry which is preliminary data.</text>
</comment>
<organism evidence="4 5">
    <name type="scientific">Armillaria novae-zelandiae</name>
    <dbReference type="NCBI Taxonomy" id="153914"/>
    <lineage>
        <taxon>Eukaryota</taxon>
        <taxon>Fungi</taxon>
        <taxon>Dikarya</taxon>
        <taxon>Basidiomycota</taxon>
        <taxon>Agaricomycotina</taxon>
        <taxon>Agaricomycetes</taxon>
        <taxon>Agaricomycetidae</taxon>
        <taxon>Agaricales</taxon>
        <taxon>Marasmiineae</taxon>
        <taxon>Physalacriaceae</taxon>
        <taxon>Armillaria</taxon>
    </lineage>
</organism>
<sequence>MLLYFFLFGFGFSTSAGFMFGAITENATVGTPFPLAWYLDQGDVPDKLQLQERLTTQNAGDGNPIPFSFPNNGTLSGTVAVTFAVPGFHFAIAFHDDAKSPIASSETIGVSSQSRSRVSAASVSQIAPMPAHYPNTTPQPTILVSISSSTTSATMATSSTFQTPSSGDSSTNSSFEPPGIVTANGISTTTSIPSSTPNNPNSHKKKKPTSTIIGAVFAVVMFFLLLALGVVRYYCLHRNRRHTPLSNSTAILQYLQIRPSSQRGTIHKQRGRGVSVPSVDMLSPTSINSGIVDDDIEEAVPRADLPRTRTELVAPRPLSLASDHNTFGSDHSHSEGLPGGNHLQILAEETTPHASTSTSPPPARNDEMAEEIIRLRTQIQQLIVDRVSGWDQDREMDPPPAYVRDV</sequence>
<evidence type="ECO:0000256" key="2">
    <source>
        <dbReference type="SAM" id="Phobius"/>
    </source>
</evidence>
<evidence type="ECO:0008006" key="6">
    <source>
        <dbReference type="Google" id="ProtNLM"/>
    </source>
</evidence>
<keyword evidence="2" id="KW-0472">Membrane</keyword>
<feature type="transmembrane region" description="Helical" evidence="2">
    <location>
        <begin position="212"/>
        <end position="235"/>
    </location>
</feature>
<reference evidence="4" key="1">
    <citation type="submission" date="2023-06" db="EMBL/GenBank/DDBJ databases">
        <authorList>
            <consortium name="Lawrence Berkeley National Laboratory"/>
            <person name="Ahrendt S."/>
            <person name="Sahu N."/>
            <person name="Indic B."/>
            <person name="Wong-Bajracharya J."/>
            <person name="Merenyi Z."/>
            <person name="Ke H.-M."/>
            <person name="Monk M."/>
            <person name="Kocsube S."/>
            <person name="Drula E."/>
            <person name="Lipzen A."/>
            <person name="Balint B."/>
            <person name="Henrissat B."/>
            <person name="Andreopoulos B."/>
            <person name="Martin F.M."/>
            <person name="Harder C.B."/>
            <person name="Rigling D."/>
            <person name="Ford K.L."/>
            <person name="Foster G.D."/>
            <person name="Pangilinan J."/>
            <person name="Papanicolaou A."/>
            <person name="Barry K."/>
            <person name="LaButti K."/>
            <person name="Viragh M."/>
            <person name="Koriabine M."/>
            <person name="Yan M."/>
            <person name="Riley R."/>
            <person name="Champramary S."/>
            <person name="Plett K.L."/>
            <person name="Tsai I.J."/>
            <person name="Slot J."/>
            <person name="Sipos G."/>
            <person name="Plett J."/>
            <person name="Nagy L.G."/>
            <person name="Grigoriev I.V."/>
        </authorList>
    </citation>
    <scope>NUCLEOTIDE SEQUENCE</scope>
    <source>
        <strain evidence="4">ICMP 16352</strain>
    </source>
</reference>
<keyword evidence="2" id="KW-1133">Transmembrane helix</keyword>
<dbReference type="AlphaFoldDB" id="A0AA39NW40"/>
<feature type="region of interest" description="Disordered" evidence="1">
    <location>
        <begin position="155"/>
        <end position="207"/>
    </location>
</feature>
<evidence type="ECO:0000313" key="4">
    <source>
        <dbReference type="EMBL" id="KAK0472938.1"/>
    </source>
</evidence>
<feature type="compositionally biased region" description="Low complexity" evidence="1">
    <location>
        <begin position="187"/>
        <end position="201"/>
    </location>
</feature>
<gene>
    <name evidence="4" type="ORF">IW261DRAFT_1660035</name>
</gene>
<accession>A0AA39NW40</accession>
<evidence type="ECO:0000313" key="5">
    <source>
        <dbReference type="Proteomes" id="UP001175227"/>
    </source>
</evidence>
<dbReference type="EMBL" id="JAUEPR010000036">
    <property type="protein sequence ID" value="KAK0472938.1"/>
    <property type="molecule type" value="Genomic_DNA"/>
</dbReference>
<feature type="compositionally biased region" description="Low complexity" evidence="1">
    <location>
        <begin position="155"/>
        <end position="174"/>
    </location>
</feature>
<proteinExistence type="predicted"/>
<name>A0AA39NW40_9AGAR</name>
<keyword evidence="5" id="KW-1185">Reference proteome</keyword>
<keyword evidence="2" id="KW-0812">Transmembrane</keyword>
<feature type="region of interest" description="Disordered" evidence="1">
    <location>
        <begin position="302"/>
        <end position="340"/>
    </location>
</feature>
<protein>
    <recommendedName>
        <fullName evidence="6">Mid2 domain-containing protein</fullName>
    </recommendedName>
</protein>